<gene>
    <name evidence="2" type="ORF">F2Q69_00028465</name>
</gene>
<comment type="caution">
    <text evidence="2">The sequence shown here is derived from an EMBL/GenBank/DDBJ whole genome shotgun (WGS) entry which is preliminary data.</text>
</comment>
<evidence type="ECO:0000313" key="3">
    <source>
        <dbReference type="Proteomes" id="UP000712600"/>
    </source>
</evidence>
<protein>
    <submittedName>
        <fullName evidence="2">Uncharacterized protein</fullName>
    </submittedName>
</protein>
<evidence type="ECO:0000313" key="2">
    <source>
        <dbReference type="EMBL" id="KAF3588211.1"/>
    </source>
</evidence>
<dbReference type="EMBL" id="QGKX02000088">
    <property type="protein sequence ID" value="KAF3588211.1"/>
    <property type="molecule type" value="Genomic_DNA"/>
</dbReference>
<name>A0A8S9S3K2_BRACR</name>
<evidence type="ECO:0000256" key="1">
    <source>
        <dbReference type="SAM" id="MobiDB-lite"/>
    </source>
</evidence>
<organism evidence="2 3">
    <name type="scientific">Brassica cretica</name>
    <name type="common">Mustard</name>
    <dbReference type="NCBI Taxonomy" id="69181"/>
    <lineage>
        <taxon>Eukaryota</taxon>
        <taxon>Viridiplantae</taxon>
        <taxon>Streptophyta</taxon>
        <taxon>Embryophyta</taxon>
        <taxon>Tracheophyta</taxon>
        <taxon>Spermatophyta</taxon>
        <taxon>Magnoliopsida</taxon>
        <taxon>eudicotyledons</taxon>
        <taxon>Gunneridae</taxon>
        <taxon>Pentapetalae</taxon>
        <taxon>rosids</taxon>
        <taxon>malvids</taxon>
        <taxon>Brassicales</taxon>
        <taxon>Brassicaceae</taxon>
        <taxon>Brassiceae</taxon>
        <taxon>Brassica</taxon>
    </lineage>
</organism>
<proteinExistence type="predicted"/>
<feature type="compositionally biased region" description="Polar residues" evidence="1">
    <location>
        <begin position="54"/>
        <end position="70"/>
    </location>
</feature>
<reference evidence="2" key="1">
    <citation type="submission" date="2019-12" db="EMBL/GenBank/DDBJ databases">
        <title>Genome sequencing and annotation of Brassica cretica.</title>
        <authorList>
            <person name="Studholme D.J."/>
            <person name="Sarris P."/>
        </authorList>
    </citation>
    <scope>NUCLEOTIDE SEQUENCE</scope>
    <source>
        <strain evidence="2">PFS-109/04</strain>
        <tissue evidence="2">Leaf</tissue>
    </source>
</reference>
<accession>A0A8S9S3K2</accession>
<feature type="region of interest" description="Disordered" evidence="1">
    <location>
        <begin position="50"/>
        <end position="70"/>
    </location>
</feature>
<dbReference type="Proteomes" id="UP000712600">
    <property type="component" value="Unassembled WGS sequence"/>
</dbReference>
<sequence>MGLEGCNGEDTTHGVKELTEEGDIVTLGTGSFKVGNGEHDTTLDLSRVWDGLQGSDSNDGTTTRLAQLLN</sequence>
<dbReference type="AlphaFoldDB" id="A0A8S9S3K2"/>